<dbReference type="Proteomes" id="UP000386466">
    <property type="component" value="Unassembled WGS sequence"/>
</dbReference>
<name>A0A485MJR1_LYNPA</name>
<feature type="region of interest" description="Disordered" evidence="1">
    <location>
        <begin position="84"/>
        <end position="106"/>
    </location>
</feature>
<sequence length="167" mass="18023">AVVRWSEAEGQRQQLQVSPESECKVLGKALALVCFPVMTMEEFAAEPVPRACLWTARWSSLFLHLAVHPKLPVDFMDQQGRRSAAASTASSRGRASGATAAPAATSGSTSTRAFSWLALGCMAPSTWTTDDYVNVQIIRTVNNTELVEVLPSVNYVARATLKGLDSH</sequence>
<accession>A0A485MJR1</accession>
<protein>
    <submittedName>
        <fullName evidence="2">Btb poz domain-containing protein</fullName>
    </submittedName>
</protein>
<evidence type="ECO:0000313" key="2">
    <source>
        <dbReference type="EMBL" id="VFV19896.1"/>
    </source>
</evidence>
<evidence type="ECO:0000313" key="3">
    <source>
        <dbReference type="Proteomes" id="UP000386466"/>
    </source>
</evidence>
<reference evidence="2 3" key="1">
    <citation type="submission" date="2019-01" db="EMBL/GenBank/DDBJ databases">
        <authorList>
            <person name="Alioto T."/>
            <person name="Alioto T."/>
        </authorList>
    </citation>
    <scope>NUCLEOTIDE SEQUENCE [LARGE SCALE GENOMIC DNA]</scope>
</reference>
<dbReference type="PANTHER" id="PTHR45774:SF3">
    <property type="entry name" value="BTB (POZ) DOMAIN-CONTAINING 2B-RELATED"/>
    <property type="match status" value="1"/>
</dbReference>
<dbReference type="GO" id="GO:0022008">
    <property type="term" value="P:neurogenesis"/>
    <property type="evidence" value="ECO:0007669"/>
    <property type="project" value="TreeGrafter"/>
</dbReference>
<keyword evidence="3" id="KW-1185">Reference proteome</keyword>
<dbReference type="EMBL" id="CAAGRJ010002007">
    <property type="protein sequence ID" value="VFV19896.1"/>
    <property type="molecule type" value="Genomic_DNA"/>
</dbReference>
<dbReference type="GO" id="GO:0005829">
    <property type="term" value="C:cytosol"/>
    <property type="evidence" value="ECO:0007669"/>
    <property type="project" value="TreeGrafter"/>
</dbReference>
<proteinExistence type="predicted"/>
<dbReference type="PANTHER" id="PTHR45774">
    <property type="entry name" value="BTB/POZ DOMAIN-CONTAINING"/>
    <property type="match status" value="1"/>
</dbReference>
<evidence type="ECO:0000256" key="1">
    <source>
        <dbReference type="SAM" id="MobiDB-lite"/>
    </source>
</evidence>
<organism evidence="2 3">
    <name type="scientific">Lynx pardinus</name>
    <name type="common">Iberian lynx</name>
    <name type="synonym">Felis pardina</name>
    <dbReference type="NCBI Taxonomy" id="191816"/>
    <lineage>
        <taxon>Eukaryota</taxon>
        <taxon>Metazoa</taxon>
        <taxon>Chordata</taxon>
        <taxon>Craniata</taxon>
        <taxon>Vertebrata</taxon>
        <taxon>Euteleostomi</taxon>
        <taxon>Mammalia</taxon>
        <taxon>Eutheria</taxon>
        <taxon>Laurasiatheria</taxon>
        <taxon>Carnivora</taxon>
        <taxon>Feliformia</taxon>
        <taxon>Felidae</taxon>
        <taxon>Felinae</taxon>
        <taxon>Lynx</taxon>
    </lineage>
</organism>
<gene>
    <name evidence="2" type="ORF">LYPA_23C016222</name>
</gene>
<dbReference type="AlphaFoldDB" id="A0A485MJR1"/>
<feature type="non-terminal residue" evidence="2">
    <location>
        <position position="1"/>
    </location>
</feature>